<gene>
    <name evidence="1" type="ORF">FRY97_19330</name>
</gene>
<dbReference type="Proteomes" id="UP000321580">
    <property type="component" value="Unassembled WGS sequence"/>
</dbReference>
<comment type="caution">
    <text evidence="1">The sequence shown here is derived from an EMBL/GenBank/DDBJ whole genome shotgun (WGS) entry which is preliminary data.</text>
</comment>
<reference evidence="1 2" key="1">
    <citation type="submission" date="2019-08" db="EMBL/GenBank/DDBJ databases">
        <title>Genome of Phaeodactylibacter luteus.</title>
        <authorList>
            <person name="Bowman J.P."/>
        </authorList>
    </citation>
    <scope>NUCLEOTIDE SEQUENCE [LARGE SCALE GENOMIC DNA]</scope>
    <source>
        <strain evidence="1 2">KCTC 42180</strain>
    </source>
</reference>
<organism evidence="1 2">
    <name type="scientific">Phaeodactylibacter luteus</name>
    <dbReference type="NCBI Taxonomy" id="1564516"/>
    <lineage>
        <taxon>Bacteria</taxon>
        <taxon>Pseudomonadati</taxon>
        <taxon>Bacteroidota</taxon>
        <taxon>Saprospiria</taxon>
        <taxon>Saprospirales</taxon>
        <taxon>Haliscomenobacteraceae</taxon>
        <taxon>Phaeodactylibacter</taxon>
    </lineage>
</organism>
<evidence type="ECO:0000313" key="2">
    <source>
        <dbReference type="Proteomes" id="UP000321580"/>
    </source>
</evidence>
<evidence type="ECO:0000313" key="1">
    <source>
        <dbReference type="EMBL" id="TXB61405.1"/>
    </source>
</evidence>
<evidence type="ECO:0008006" key="3">
    <source>
        <dbReference type="Google" id="ProtNLM"/>
    </source>
</evidence>
<proteinExistence type="predicted"/>
<protein>
    <recommendedName>
        <fullName evidence="3">Phasin family protein</fullName>
    </recommendedName>
</protein>
<keyword evidence="2" id="KW-1185">Reference proteome</keyword>
<dbReference type="EMBL" id="VOOR01000061">
    <property type="protein sequence ID" value="TXB61405.1"/>
    <property type="molecule type" value="Genomic_DNA"/>
</dbReference>
<dbReference type="RefSeq" id="WP_147169221.1">
    <property type="nucleotide sequence ID" value="NZ_VOOR01000061.1"/>
</dbReference>
<dbReference type="OrthoDB" id="9844971at2"/>
<dbReference type="AlphaFoldDB" id="A0A5C6RHN7"/>
<name>A0A5C6RHN7_9BACT</name>
<accession>A0A5C6RHN7</accession>
<sequence>MASTKSAYDQILENQAKLMTVMSDYTTAVMDMMMPKKASAEETMEMMNEYISKTTAMMESMASKEHMEAYQKDFWSTFTADYTKNMEAAMDFYKRSAAYMKQMWSSEAMATQQERAQKLSSLYQSSLKAFYDTARDNTKAMQEYFSAN</sequence>